<dbReference type="Proteomes" id="UP001517388">
    <property type="component" value="Unassembled WGS sequence"/>
</dbReference>
<dbReference type="EMBL" id="VILF01000003">
    <property type="protein sequence ID" value="MTJ44185.1"/>
    <property type="molecule type" value="Genomic_DNA"/>
</dbReference>
<accession>A0ACC7S6U0</accession>
<name>A0ACC7S6U0_DOLFA</name>
<keyword evidence="2" id="KW-1185">Reference proteome</keyword>
<reference evidence="2" key="1">
    <citation type="journal article" date="2020" name="Toxins">
        <title>Phylogenomic Analysis of Secondary Metabolism in the Toxic Cyanobacterial Genera Anabaena, Dolichospermum and Aphanizomenon.</title>
        <authorList>
            <person name="Oesterholm J."/>
            <person name="Popin R.V."/>
            <person name="Fewer D.P."/>
            <person name="Sivonen K."/>
        </authorList>
    </citation>
    <scope>NUCLEOTIDE SEQUENCE [LARGE SCALE GENOMIC DNA]</scope>
    <source>
        <strain evidence="2">UHCC 0037</strain>
    </source>
</reference>
<gene>
    <name evidence="1" type="ORF">FJR39_13755</name>
</gene>
<sequence>MNKSNICIVTIPGYTITELIYASKKTTVYRGQQQTTQISVIIKILNAEYPRLQDLIAFKNQFAISQQIDHPNIIKCYALEKYGNSYAIILEDFSGISLSEYTSLQKLDINSFMPIAIAITKALEFLYAKKIIHKDIKPRNILINPQTQEIKLIDFGISSLLPKETADIKSPNVLSGTLTYMSPEQTGRMNRGIDYRTDFYSLGVTFYELLTGQLPFYSQNHLELVYCHIAKEPTHPREINPQIPPVLANIIIKLMAKNPDNRYQTARGIRYDLEICQKMLLTEGEINNFELAKRDISDRFLIHDKLYGREQEIITLLNAFESISAGNKELMLVAGFSGIGKTAVVNEVHKPIVRQKGYFISGKYDQFQKNIPFSALVQALRSLMRQLLTENIVQLQEWKTQILSALGEQGQVIIDVIPELQYIIGQQPPVTELTGNASENRFNLLFSKFIQVLATSKHPLVIFLDDLQWADIASLKLIKLLMCAKYTKYLLLIGAYRDNEINPGHPLILTLDDIRQDNITINQIILQALDKSHLRLLVKDTLCCPESDSQDLTELLLKTTQGNPFFANQLLKSLHEDGLITFNFSLGYWQCDINAAKALYHHHDIVNFLKTQLQKLPRNTQDILKIAACIGNQFDLATLSIVCEKSQIQVAAELWNALQEELIIPQNEAYKFFTDEQSAFDIFNLNFPVNNTELIFVKYKFLHDRVQQAAYALISDVDKSATHLKIGQLLLKNTNAVELEEKIFEIVNQLNIGIELITNQLERYELAKLNLIAGCKAKSSTAYEAAVKYLSVGLQLLDVNSWEYDYELTLNLYVESVEAEYLNINPEQAITYIEIVRKNATSILDQVKVYKKQMLMYDMESSIYTGLKLLEMLGVTLEQVPPENVNIEDLISLPKMIDPYALAAMGILVSLSLVAYISNPSLVLPIIFTMIYLSSNYGNSAESAYGYIVYGFILCDTFADIDTGYRYGKLAFNLSDKFDSKVIRFRVVMLWYCEIMYWKQHFRESILPLQDIAHYGWEIGETDFLGSCCTGHVFMLLFAGENLVDVYEYLEYYLALISHRKLDWHTQNLKIWQQIIFNLINVNPDVGINYDKCKFNGDFLSEELFLFFVNTKNYNSLFGFYLTKTIQFYLFYQYKNAVDSAILAKPYIAAVTGQVIGSEHNFYYSLALLAEYPYLLENEQLESMQEIISNQQNMQDWAIHAPMNYQHKYQLIEAEKARVLGNNWQAMELYDQAITGAKENKYLHEEALANELAAKFYLSVNKEKIAKTYLIDAYYCYANWGAKAKIQHLEKTYPHLLETIINQTKTKLTAGEVSTLISKPSLTGVSALLDLETVTKASLAIASEIQIDKLLYTLMQVISENVAANKSALILQKEGNLILVAQCMNEHECKFSTTPINDSQDLPSSIINYVANMQEYLLISDATNDQDFANDSYIIQHQSKSILCNPILNKGQLIGILYLENNLTVGAFTIDRLRILNLLSSQAAISLENAQLYSNLEEKVTQRTQELNENNLHLEQTLHELKATQSQLIQTEKMSSLGRMVAGIAHEINNPINFIYANIEHASNYTESIINLLNIYQQEYPSHSATIEKYKQDNDFDFVIQDLPRILDSMTVGSERIRKIILSLRNFSRLDESEMKPVDIHEGIDSTLMILETRFQEKLGYSRNVVIKNYSNLPLVQCYASQLNQVFMNIISNAIDVLKQREKSLSTAELKNNPNQIIIRTQIINNNWVQIAIKDNGMGIKPEIKQRIFDPFFTTKPVGEGTGLGLSISYQIIVDKHSGKLDCISAPGKGTEFIIEIPIKLHQP</sequence>
<proteinExistence type="predicted"/>
<comment type="caution">
    <text evidence="1">The sequence shown here is derived from an EMBL/GenBank/DDBJ whole genome shotgun (WGS) entry which is preliminary data.</text>
</comment>
<evidence type="ECO:0000313" key="1">
    <source>
        <dbReference type="EMBL" id="MTJ44185.1"/>
    </source>
</evidence>
<organism evidence="1 2">
    <name type="scientific">Dolichospermum flos-aquae UHCC 0037</name>
    <dbReference type="NCBI Taxonomy" id="2590026"/>
    <lineage>
        <taxon>Bacteria</taxon>
        <taxon>Bacillati</taxon>
        <taxon>Cyanobacteriota</taxon>
        <taxon>Cyanophyceae</taxon>
        <taxon>Nostocales</taxon>
        <taxon>Aphanizomenonaceae</taxon>
        <taxon>Dolichospermum</taxon>
    </lineage>
</organism>
<evidence type="ECO:0000313" key="2">
    <source>
        <dbReference type="Proteomes" id="UP001517388"/>
    </source>
</evidence>
<protein>
    <submittedName>
        <fullName evidence="1">AAA family ATPase</fullName>
    </submittedName>
</protein>